<accession>A0A1G8Q6K4</accession>
<proteinExistence type="inferred from homology"/>
<name>A0A1G8Q6K4_9CLOT</name>
<protein>
    <submittedName>
        <fullName evidence="5">Dipeptidyl aminopeptidase/acylaminoacyl peptidase</fullName>
    </submittedName>
</protein>
<dbReference type="SUPFAM" id="SSF53474">
    <property type="entry name" value="alpha/beta-Hydrolases"/>
    <property type="match status" value="1"/>
</dbReference>
<keyword evidence="5" id="KW-0031">Aminopeptidase</keyword>
<dbReference type="GO" id="GO:0006508">
    <property type="term" value="P:proteolysis"/>
    <property type="evidence" value="ECO:0007669"/>
    <property type="project" value="UniProtKB-KW"/>
</dbReference>
<reference evidence="5 6" key="1">
    <citation type="submission" date="2016-10" db="EMBL/GenBank/DDBJ databases">
        <authorList>
            <person name="de Groot N.N."/>
        </authorList>
    </citation>
    <scope>NUCLEOTIDE SEQUENCE [LARGE SCALE GENOMIC DNA]</scope>
    <source>
        <strain evidence="5 6">CGMCC 1.5058</strain>
    </source>
</reference>
<dbReference type="FunFam" id="3.40.50.1820:FF:000028">
    <property type="entry name" value="S9 family peptidase"/>
    <property type="match status" value="1"/>
</dbReference>
<dbReference type="PANTHER" id="PTHR42776">
    <property type="entry name" value="SERINE PEPTIDASE S9 FAMILY MEMBER"/>
    <property type="match status" value="1"/>
</dbReference>
<organism evidence="5 6">
    <name type="scientific">Proteiniclasticum ruminis</name>
    <dbReference type="NCBI Taxonomy" id="398199"/>
    <lineage>
        <taxon>Bacteria</taxon>
        <taxon>Bacillati</taxon>
        <taxon>Bacillota</taxon>
        <taxon>Clostridia</taxon>
        <taxon>Eubacteriales</taxon>
        <taxon>Clostridiaceae</taxon>
        <taxon>Proteiniclasticum</taxon>
    </lineage>
</organism>
<keyword evidence="2" id="KW-0645">Protease</keyword>
<dbReference type="GO" id="GO:0004252">
    <property type="term" value="F:serine-type endopeptidase activity"/>
    <property type="evidence" value="ECO:0007669"/>
    <property type="project" value="TreeGrafter"/>
</dbReference>
<evidence type="ECO:0000256" key="2">
    <source>
        <dbReference type="ARBA" id="ARBA00022670"/>
    </source>
</evidence>
<dbReference type="GO" id="GO:0004177">
    <property type="term" value="F:aminopeptidase activity"/>
    <property type="evidence" value="ECO:0007669"/>
    <property type="project" value="UniProtKB-KW"/>
</dbReference>
<dbReference type="SUPFAM" id="SSF82171">
    <property type="entry name" value="DPP6 N-terminal domain-like"/>
    <property type="match status" value="1"/>
</dbReference>
<sequence length="666" mass="76365">MRKITLDEFKNYTFLSGIDHAPGGKFAAFAVHKVDLDGNKYLSNLHLYDAEKNAVRKLTSFNKESAFKWLNEEEIVFSAIREEKDQEDSESLKEFTQVYKIHIHGGEADKFIRFNKRVSSYEFLQNGMILASVYFDNNAKDQLSLDEKELSIELKRLKEEKDYEVLEEIPYWSNGGGFTSKKRNRLALFDHEGNFQKYLSSEYTDVELIKLSKDKSHAVILSSTFTDKMPLYNELSIFDGANVLPLETKGLSLSYADFLSDTTLILTATDMKYLGINENGKFYKYDLEKGELTLLTEDLDMSLYSSIGSDARYGGGKQRGVYNGELYFTTTKGTDSHLMKVNGEGELTEVLAEEGSVDSFSIEEGHLLYIGMKNTSLQALYALEDSSSRKITTFNDWIHEELKLSIPETLSHPLEDGRTIDGFILKPAEYEKGKKYPVLLEIHGGPKTVYGSVFYHELQYFASEGYFVIFCNPRGSDGKGNDFSDIRGLYGAIDYEDLMNFTDLSLETYEDMDPSNLFVTGGSYGGFMTNWIIGHTHRFKAAASQRSISNWISMFNTTDIGYYFADDQTASSPWENHEKMWDQSPLKYADQVKTPTLFIHSEEDYRCWLTEGLQMFTALKYHGVESRLCMFRGENHELSRSGKPKHRVRRLTEIDEWFKKFQPKES</sequence>
<dbReference type="Pfam" id="PF00326">
    <property type="entry name" value="Peptidase_S9"/>
    <property type="match status" value="1"/>
</dbReference>
<keyword evidence="3" id="KW-0378">Hydrolase</keyword>
<comment type="similarity">
    <text evidence="1">Belongs to the peptidase S9C family.</text>
</comment>
<dbReference type="InterPro" id="IPR001375">
    <property type="entry name" value="Peptidase_S9_cat"/>
</dbReference>
<evidence type="ECO:0000313" key="6">
    <source>
        <dbReference type="Proteomes" id="UP000183255"/>
    </source>
</evidence>
<evidence type="ECO:0000256" key="1">
    <source>
        <dbReference type="ARBA" id="ARBA00010040"/>
    </source>
</evidence>
<dbReference type="PANTHER" id="PTHR42776:SF27">
    <property type="entry name" value="DIPEPTIDYL PEPTIDASE FAMILY MEMBER 6"/>
    <property type="match status" value="1"/>
</dbReference>
<evidence type="ECO:0000313" key="5">
    <source>
        <dbReference type="EMBL" id="SDJ00321.1"/>
    </source>
</evidence>
<evidence type="ECO:0000256" key="3">
    <source>
        <dbReference type="ARBA" id="ARBA00022801"/>
    </source>
</evidence>
<feature type="domain" description="Peptidase S9 prolyl oligopeptidase catalytic" evidence="4">
    <location>
        <begin position="454"/>
        <end position="660"/>
    </location>
</feature>
<dbReference type="EMBL" id="FNDZ01000006">
    <property type="protein sequence ID" value="SDJ00321.1"/>
    <property type="molecule type" value="Genomic_DNA"/>
</dbReference>
<dbReference type="InterPro" id="IPR029058">
    <property type="entry name" value="AB_hydrolase_fold"/>
</dbReference>
<gene>
    <name evidence="5" type="ORF">SAMN05421804_10648</name>
</gene>
<dbReference type="AlphaFoldDB" id="A0A1G8Q6K4"/>
<dbReference type="RefSeq" id="WP_031576830.1">
    <property type="nucleotide sequence ID" value="NZ_FNDZ01000006.1"/>
</dbReference>
<dbReference type="Proteomes" id="UP000183255">
    <property type="component" value="Unassembled WGS sequence"/>
</dbReference>
<evidence type="ECO:0000259" key="4">
    <source>
        <dbReference type="Pfam" id="PF00326"/>
    </source>
</evidence>
<dbReference type="Gene3D" id="3.40.50.1820">
    <property type="entry name" value="alpha/beta hydrolase"/>
    <property type="match status" value="1"/>
</dbReference>